<evidence type="ECO:0000256" key="1">
    <source>
        <dbReference type="ARBA" id="ARBA00004123"/>
    </source>
</evidence>
<feature type="domain" description="HTH psq-type" evidence="2">
    <location>
        <begin position="20"/>
        <end position="58"/>
    </location>
</feature>
<keyword evidence="4" id="KW-1185">Reference proteome</keyword>
<accession>A0AAV8WR71</accession>
<comment type="caution">
    <text evidence="3">The sequence shown here is derived from an EMBL/GenBank/DDBJ whole genome shotgun (WGS) entry which is preliminary data.</text>
</comment>
<proteinExistence type="predicted"/>
<dbReference type="GO" id="GO:0005634">
    <property type="term" value="C:nucleus"/>
    <property type="evidence" value="ECO:0007669"/>
    <property type="project" value="UniProtKB-SubCell"/>
</dbReference>
<name>A0AAV8WR71_9CUCU</name>
<dbReference type="EMBL" id="JANEYF010005201">
    <property type="protein sequence ID" value="KAJ8928924.1"/>
    <property type="molecule type" value="Genomic_DNA"/>
</dbReference>
<comment type="subcellular location">
    <subcellularLocation>
        <location evidence="1">Nucleus</location>
    </subcellularLocation>
</comment>
<organism evidence="3 4">
    <name type="scientific">Rhamnusium bicolor</name>
    <dbReference type="NCBI Taxonomy" id="1586634"/>
    <lineage>
        <taxon>Eukaryota</taxon>
        <taxon>Metazoa</taxon>
        <taxon>Ecdysozoa</taxon>
        <taxon>Arthropoda</taxon>
        <taxon>Hexapoda</taxon>
        <taxon>Insecta</taxon>
        <taxon>Pterygota</taxon>
        <taxon>Neoptera</taxon>
        <taxon>Endopterygota</taxon>
        <taxon>Coleoptera</taxon>
        <taxon>Polyphaga</taxon>
        <taxon>Cucujiformia</taxon>
        <taxon>Chrysomeloidea</taxon>
        <taxon>Cerambycidae</taxon>
        <taxon>Lepturinae</taxon>
        <taxon>Rhagiini</taxon>
        <taxon>Rhamnusium</taxon>
    </lineage>
</organism>
<dbReference type="SUPFAM" id="SSF46689">
    <property type="entry name" value="Homeodomain-like"/>
    <property type="match status" value="1"/>
</dbReference>
<evidence type="ECO:0000313" key="4">
    <source>
        <dbReference type="Proteomes" id="UP001162156"/>
    </source>
</evidence>
<evidence type="ECO:0000313" key="3">
    <source>
        <dbReference type="EMBL" id="KAJ8928924.1"/>
    </source>
</evidence>
<dbReference type="Gene3D" id="1.10.10.60">
    <property type="entry name" value="Homeodomain-like"/>
    <property type="match status" value="1"/>
</dbReference>
<dbReference type="Proteomes" id="UP001162156">
    <property type="component" value="Unassembled WGS sequence"/>
</dbReference>
<dbReference type="GO" id="GO:0003677">
    <property type="term" value="F:DNA binding"/>
    <property type="evidence" value="ECO:0007669"/>
    <property type="project" value="InterPro"/>
</dbReference>
<gene>
    <name evidence="3" type="ORF">NQ314_018445</name>
</gene>
<dbReference type="InterPro" id="IPR009057">
    <property type="entry name" value="Homeodomain-like_sf"/>
</dbReference>
<sequence>MGRYKKTLGSRNYCNYINVRLEEAIRNIREGRMSQRHASERYKLPRSTLQNKLKNVHTNLPGGPTVLTVDEERKLKFHIIAAPDFGFPIIALDLRKIVKTYLDHKGVIIRKFTDNLPGSV</sequence>
<dbReference type="InterPro" id="IPR007889">
    <property type="entry name" value="HTH_Psq"/>
</dbReference>
<dbReference type="AlphaFoldDB" id="A0AAV8WR71"/>
<evidence type="ECO:0000259" key="2">
    <source>
        <dbReference type="Pfam" id="PF05225"/>
    </source>
</evidence>
<protein>
    <recommendedName>
        <fullName evidence="2">HTH psq-type domain-containing protein</fullName>
    </recommendedName>
</protein>
<dbReference type="Pfam" id="PF05225">
    <property type="entry name" value="HTH_psq"/>
    <property type="match status" value="1"/>
</dbReference>
<reference evidence="3" key="1">
    <citation type="journal article" date="2023" name="Insect Mol. Biol.">
        <title>Genome sequencing provides insights into the evolution of gene families encoding plant cell wall-degrading enzymes in longhorned beetles.</title>
        <authorList>
            <person name="Shin N.R."/>
            <person name="Okamura Y."/>
            <person name="Kirsch R."/>
            <person name="Pauchet Y."/>
        </authorList>
    </citation>
    <scope>NUCLEOTIDE SEQUENCE</scope>
    <source>
        <strain evidence="3">RBIC_L_NR</strain>
    </source>
</reference>